<evidence type="ECO:0000313" key="2">
    <source>
        <dbReference type="Proteomes" id="UP001597343"/>
    </source>
</evidence>
<evidence type="ECO:0000313" key="1">
    <source>
        <dbReference type="EMBL" id="MFD2168496.1"/>
    </source>
</evidence>
<accession>A0ABW4ZSW3</accession>
<protein>
    <submittedName>
        <fullName evidence="1">Uncharacterized protein</fullName>
    </submittedName>
</protein>
<comment type="caution">
    <text evidence="1">The sequence shown here is derived from an EMBL/GenBank/DDBJ whole genome shotgun (WGS) entry which is preliminary data.</text>
</comment>
<dbReference type="EMBL" id="JBHUIO010000002">
    <property type="protein sequence ID" value="MFD2168496.1"/>
    <property type="molecule type" value="Genomic_DNA"/>
</dbReference>
<dbReference type="Proteomes" id="UP001597343">
    <property type="component" value="Unassembled WGS sequence"/>
</dbReference>
<sequence>MTKDEILRETLLFLQENPETSIDSIHSNIKNILAKQEKYGTVTTGNQFMRTTQFVDLTNEVALNINVVIWDLIAERVLTPGVDRSNLKFPWVHVSDKEKLKQKIRSS</sequence>
<name>A0ABW4ZSW3_9BACL</name>
<reference evidence="2" key="1">
    <citation type="journal article" date="2019" name="Int. J. Syst. Evol. Microbiol.">
        <title>The Global Catalogue of Microorganisms (GCM) 10K type strain sequencing project: providing services to taxonomists for standard genome sequencing and annotation.</title>
        <authorList>
            <consortium name="The Broad Institute Genomics Platform"/>
            <consortium name="The Broad Institute Genome Sequencing Center for Infectious Disease"/>
            <person name="Wu L."/>
            <person name="Ma J."/>
        </authorList>
    </citation>
    <scope>NUCLEOTIDE SEQUENCE [LARGE SCALE GENOMIC DNA]</scope>
    <source>
        <strain evidence="2">CGMCC 1.13574</strain>
    </source>
</reference>
<dbReference type="RefSeq" id="WP_386043259.1">
    <property type="nucleotide sequence ID" value="NZ_JBHUIO010000002.1"/>
</dbReference>
<keyword evidence="2" id="KW-1185">Reference proteome</keyword>
<proteinExistence type="predicted"/>
<organism evidence="1 2">
    <name type="scientific">Tumebacillus lipolyticus</name>
    <dbReference type="NCBI Taxonomy" id="1280370"/>
    <lineage>
        <taxon>Bacteria</taxon>
        <taxon>Bacillati</taxon>
        <taxon>Bacillota</taxon>
        <taxon>Bacilli</taxon>
        <taxon>Bacillales</taxon>
        <taxon>Alicyclobacillaceae</taxon>
        <taxon>Tumebacillus</taxon>
    </lineage>
</organism>
<gene>
    <name evidence="1" type="ORF">ACFSOY_00505</name>
</gene>